<dbReference type="RefSeq" id="WP_181079166.1">
    <property type="nucleotide sequence ID" value="NZ_PVBU01000002.1"/>
</dbReference>
<evidence type="ECO:0000313" key="1">
    <source>
        <dbReference type="EMBL" id="PQV43305.1"/>
    </source>
</evidence>
<reference evidence="1 2" key="1">
    <citation type="submission" date="2018-02" db="EMBL/GenBank/DDBJ databases">
        <title>Subsurface microbial communities from deep shales in Ohio and West Virginia, USA.</title>
        <authorList>
            <person name="Wrighton K."/>
        </authorList>
    </citation>
    <scope>NUCLEOTIDE SEQUENCE [LARGE SCALE GENOMIC DNA]</scope>
    <source>
        <strain evidence="1 2">DSM 10369</strain>
    </source>
</reference>
<dbReference type="InterPro" id="IPR028082">
    <property type="entry name" value="Peripla_BP_I"/>
</dbReference>
<dbReference type="Proteomes" id="UP000251060">
    <property type="component" value="Unassembled WGS sequence"/>
</dbReference>
<evidence type="ECO:0000313" key="2">
    <source>
        <dbReference type="Proteomes" id="UP000251060"/>
    </source>
</evidence>
<dbReference type="AlphaFoldDB" id="A0A314ZQ84"/>
<accession>A0A314ZQ84</accession>
<comment type="caution">
    <text evidence="1">The sequence shown here is derived from an EMBL/GenBank/DDBJ whole genome shotgun (WGS) entry which is preliminary data.</text>
</comment>
<organism evidence="1 2">
    <name type="scientific">Methanohalophilus euhalobius</name>
    <dbReference type="NCBI Taxonomy" id="51203"/>
    <lineage>
        <taxon>Archaea</taxon>
        <taxon>Methanobacteriati</taxon>
        <taxon>Methanobacteriota</taxon>
        <taxon>Stenosarchaea group</taxon>
        <taxon>Methanomicrobia</taxon>
        <taxon>Methanosarcinales</taxon>
        <taxon>Methanosarcinaceae</taxon>
        <taxon>Methanohalophilus</taxon>
    </lineage>
</organism>
<protein>
    <submittedName>
        <fullName evidence="1">Uncharacterized protein</fullName>
    </submittedName>
</protein>
<proteinExistence type="predicted"/>
<sequence>MARLLKHMHWAAYDVLWLATFVDLDAVPENDESTKLAMNTLSDTYFGVTGWTKLDENGDRVHWDYDIWAISENNGNYDLSKTLYFIVVH</sequence>
<dbReference type="SUPFAM" id="SSF53822">
    <property type="entry name" value="Periplasmic binding protein-like I"/>
    <property type="match status" value="1"/>
</dbReference>
<dbReference type="EMBL" id="PVBU01000002">
    <property type="protein sequence ID" value="PQV43305.1"/>
    <property type="molecule type" value="Genomic_DNA"/>
</dbReference>
<gene>
    <name evidence="1" type="ORF">B0H22_10225</name>
</gene>
<name>A0A314ZQ84_9EURY</name>